<evidence type="ECO:0000313" key="3">
    <source>
        <dbReference type="EMBL" id="CAF1307629.1"/>
    </source>
</evidence>
<accession>A0A814HW22</accession>
<evidence type="ECO:0000259" key="1">
    <source>
        <dbReference type="Pfam" id="PF13649"/>
    </source>
</evidence>
<dbReference type="AlphaFoldDB" id="A0A814HW22"/>
<dbReference type="SUPFAM" id="SSF53335">
    <property type="entry name" value="S-adenosyl-L-methionine-dependent methyltransferases"/>
    <property type="match status" value="1"/>
</dbReference>
<dbReference type="Pfam" id="PF13649">
    <property type="entry name" value="Methyltransf_25"/>
    <property type="match status" value="1"/>
</dbReference>
<comment type="caution">
    <text evidence="2">The sequence shown here is derived from an EMBL/GenBank/DDBJ whole genome shotgun (WGS) entry which is preliminary data.</text>
</comment>
<name>A0A814HW22_ADIRI</name>
<evidence type="ECO:0000313" key="2">
    <source>
        <dbReference type="EMBL" id="CAF1015353.1"/>
    </source>
</evidence>
<proteinExistence type="predicted"/>
<dbReference type="InterPro" id="IPR041698">
    <property type="entry name" value="Methyltransf_25"/>
</dbReference>
<protein>
    <recommendedName>
        <fullName evidence="1">Methyltransferase domain-containing protein</fullName>
    </recommendedName>
</protein>
<dbReference type="EMBL" id="CAJNOR010000823">
    <property type="protein sequence ID" value="CAF1015353.1"/>
    <property type="molecule type" value="Genomic_DNA"/>
</dbReference>
<dbReference type="EMBL" id="CAJNOJ010000222">
    <property type="protein sequence ID" value="CAF1307629.1"/>
    <property type="molecule type" value="Genomic_DNA"/>
</dbReference>
<dbReference type="Gene3D" id="3.40.50.150">
    <property type="entry name" value="Vaccinia Virus protein VP39"/>
    <property type="match status" value="1"/>
</dbReference>
<sequence>MASDSNQRSIELTQHFTNVASNYRSDSLFQSPSYQQWLHEITFNALDLKPNHTVVDLGCGPGQDSLWLSNKMNKEINLIASDISSGMMKILDDEIHKRNLSSIIKTYCMDAVTFSQQKQLPPFHRLLLKQFIHLLSHEERLLAFRGFYEQLDSNDNKLLIIGRPPKEIFPFDKRTQEIFLSSIPSTETYIQELEMCGFANIQYDVYRYTSDGSITLEHWINFIQNRLWSTFSPEHMTDEQITDCISYLKDKYKNEKFQFQDEMLILHCTAKKFITQ</sequence>
<reference evidence="2" key="1">
    <citation type="submission" date="2021-02" db="EMBL/GenBank/DDBJ databases">
        <authorList>
            <person name="Nowell W R."/>
        </authorList>
    </citation>
    <scope>NUCLEOTIDE SEQUENCE</scope>
</reference>
<evidence type="ECO:0000313" key="4">
    <source>
        <dbReference type="Proteomes" id="UP000663828"/>
    </source>
</evidence>
<dbReference type="Proteomes" id="UP000663852">
    <property type="component" value="Unassembled WGS sequence"/>
</dbReference>
<dbReference type="Proteomes" id="UP000663828">
    <property type="component" value="Unassembled WGS sequence"/>
</dbReference>
<gene>
    <name evidence="3" type="ORF">EDS130_LOCUS30958</name>
    <name evidence="2" type="ORF">XAT740_LOCUS13945</name>
</gene>
<feature type="domain" description="Methyltransferase" evidence="1">
    <location>
        <begin position="54"/>
        <end position="151"/>
    </location>
</feature>
<dbReference type="InterPro" id="IPR029063">
    <property type="entry name" value="SAM-dependent_MTases_sf"/>
</dbReference>
<organism evidence="2 4">
    <name type="scientific">Adineta ricciae</name>
    <name type="common">Rotifer</name>
    <dbReference type="NCBI Taxonomy" id="249248"/>
    <lineage>
        <taxon>Eukaryota</taxon>
        <taxon>Metazoa</taxon>
        <taxon>Spiralia</taxon>
        <taxon>Gnathifera</taxon>
        <taxon>Rotifera</taxon>
        <taxon>Eurotatoria</taxon>
        <taxon>Bdelloidea</taxon>
        <taxon>Adinetida</taxon>
        <taxon>Adinetidae</taxon>
        <taxon>Adineta</taxon>
    </lineage>
</organism>
<keyword evidence="4" id="KW-1185">Reference proteome</keyword>
<dbReference type="OrthoDB" id="10027596at2759"/>